<dbReference type="Pfam" id="PF01380">
    <property type="entry name" value="SIS"/>
    <property type="match status" value="1"/>
</dbReference>
<dbReference type="CDD" id="cd05013">
    <property type="entry name" value="SIS_RpiR"/>
    <property type="match status" value="1"/>
</dbReference>
<accession>A0A543FKC9</accession>
<evidence type="ECO:0000259" key="4">
    <source>
        <dbReference type="PROSITE" id="PS51071"/>
    </source>
</evidence>
<feature type="domain" description="SIS" evidence="5">
    <location>
        <begin position="127"/>
        <end position="267"/>
    </location>
</feature>
<dbReference type="InterPro" id="IPR035472">
    <property type="entry name" value="RpiR-like_SIS"/>
</dbReference>
<keyword evidence="3" id="KW-0804">Transcription</keyword>
<keyword evidence="1" id="KW-0805">Transcription regulation</keyword>
<dbReference type="GO" id="GO:0003700">
    <property type="term" value="F:DNA-binding transcription factor activity"/>
    <property type="evidence" value="ECO:0007669"/>
    <property type="project" value="InterPro"/>
</dbReference>
<feature type="domain" description="HTH rpiR-type" evidence="4">
    <location>
        <begin position="1"/>
        <end position="77"/>
    </location>
</feature>
<evidence type="ECO:0000313" key="6">
    <source>
        <dbReference type="EMBL" id="TQM34285.1"/>
    </source>
</evidence>
<dbReference type="Gene3D" id="1.10.10.10">
    <property type="entry name" value="Winged helix-like DNA-binding domain superfamily/Winged helix DNA-binding domain"/>
    <property type="match status" value="1"/>
</dbReference>
<dbReference type="InterPro" id="IPR036388">
    <property type="entry name" value="WH-like_DNA-bd_sf"/>
</dbReference>
<evidence type="ECO:0000256" key="3">
    <source>
        <dbReference type="ARBA" id="ARBA00023163"/>
    </source>
</evidence>
<name>A0A543FKC9_9MICO</name>
<dbReference type="InterPro" id="IPR046348">
    <property type="entry name" value="SIS_dom_sf"/>
</dbReference>
<dbReference type="PANTHER" id="PTHR30514">
    <property type="entry name" value="GLUCOKINASE"/>
    <property type="match status" value="1"/>
</dbReference>
<evidence type="ECO:0000313" key="7">
    <source>
        <dbReference type="Proteomes" id="UP000320235"/>
    </source>
</evidence>
<organism evidence="6 7">
    <name type="scientific">Microbacterium kyungheense</name>
    <dbReference type="NCBI Taxonomy" id="1263636"/>
    <lineage>
        <taxon>Bacteria</taxon>
        <taxon>Bacillati</taxon>
        <taxon>Actinomycetota</taxon>
        <taxon>Actinomycetes</taxon>
        <taxon>Micrococcales</taxon>
        <taxon>Microbacteriaceae</taxon>
        <taxon>Microbacterium</taxon>
    </lineage>
</organism>
<comment type="caution">
    <text evidence="6">The sequence shown here is derived from an EMBL/GenBank/DDBJ whole genome shotgun (WGS) entry which is preliminary data.</text>
</comment>
<dbReference type="PANTHER" id="PTHR30514:SF1">
    <property type="entry name" value="HTH-TYPE TRANSCRIPTIONAL REGULATOR HEXR-RELATED"/>
    <property type="match status" value="1"/>
</dbReference>
<dbReference type="InterPro" id="IPR001347">
    <property type="entry name" value="SIS_dom"/>
</dbReference>
<evidence type="ECO:0000256" key="1">
    <source>
        <dbReference type="ARBA" id="ARBA00023015"/>
    </source>
</evidence>
<gene>
    <name evidence="6" type="ORF">FB391_0572</name>
</gene>
<dbReference type="Pfam" id="PF01418">
    <property type="entry name" value="HTH_6"/>
    <property type="match status" value="1"/>
</dbReference>
<sequence length="293" mass="31559">MDVLIRARQSLDRLSASERRVADAVLADPELVRTSTIMRLAEVSGASQSTVARFCQSLGYPGYREFRLDVIGALSRDQAQRISFDIGEGEIGPDDSIADTVAKIAFQEMQAIQDTAQSLDTEAVAQAVTAIRGARRIELYGAGASSLSAQDLFQKLSRIGRPAGVSVDIHLALVQAALLDDASVAIGVSFRGETRETLDFLTTAGRTGALTIGITNAAESSLDDVCDIVLRTSVRESRFRSGAMASRIAQLALIDMLFVLALRQDFPQMTESLRRTYDAVQSRRPDTGAVETG</sequence>
<dbReference type="OrthoDB" id="370421at2"/>
<dbReference type="EMBL" id="VFPE01000001">
    <property type="protein sequence ID" value="TQM34285.1"/>
    <property type="molecule type" value="Genomic_DNA"/>
</dbReference>
<evidence type="ECO:0000256" key="2">
    <source>
        <dbReference type="ARBA" id="ARBA00023125"/>
    </source>
</evidence>
<reference evidence="6 7" key="1">
    <citation type="submission" date="2019-06" db="EMBL/GenBank/DDBJ databases">
        <title>Sequencing the genomes of 1000 actinobacteria strains.</title>
        <authorList>
            <person name="Klenk H.-P."/>
        </authorList>
    </citation>
    <scope>NUCLEOTIDE SEQUENCE [LARGE SCALE GENOMIC DNA]</scope>
    <source>
        <strain evidence="6 7">DSM 105492</strain>
    </source>
</reference>
<dbReference type="Proteomes" id="UP000320235">
    <property type="component" value="Unassembled WGS sequence"/>
</dbReference>
<evidence type="ECO:0000259" key="5">
    <source>
        <dbReference type="PROSITE" id="PS51464"/>
    </source>
</evidence>
<dbReference type="GO" id="GO:0097367">
    <property type="term" value="F:carbohydrate derivative binding"/>
    <property type="evidence" value="ECO:0007669"/>
    <property type="project" value="InterPro"/>
</dbReference>
<dbReference type="SUPFAM" id="SSF53697">
    <property type="entry name" value="SIS domain"/>
    <property type="match status" value="1"/>
</dbReference>
<dbReference type="InterPro" id="IPR047640">
    <property type="entry name" value="RpiR-like"/>
</dbReference>
<keyword evidence="7" id="KW-1185">Reference proteome</keyword>
<dbReference type="PROSITE" id="PS51071">
    <property type="entry name" value="HTH_RPIR"/>
    <property type="match status" value="1"/>
</dbReference>
<dbReference type="InterPro" id="IPR009057">
    <property type="entry name" value="Homeodomain-like_sf"/>
</dbReference>
<protein>
    <submittedName>
        <fullName evidence="6">RpiR family transcriptional regulator</fullName>
    </submittedName>
</protein>
<keyword evidence="2" id="KW-0238">DNA-binding</keyword>
<dbReference type="AlphaFoldDB" id="A0A543FKC9"/>
<dbReference type="GO" id="GO:1901135">
    <property type="term" value="P:carbohydrate derivative metabolic process"/>
    <property type="evidence" value="ECO:0007669"/>
    <property type="project" value="InterPro"/>
</dbReference>
<dbReference type="GO" id="GO:0003677">
    <property type="term" value="F:DNA binding"/>
    <property type="evidence" value="ECO:0007669"/>
    <property type="project" value="UniProtKB-KW"/>
</dbReference>
<proteinExistence type="predicted"/>
<dbReference type="InterPro" id="IPR000281">
    <property type="entry name" value="HTH_RpiR"/>
</dbReference>
<dbReference type="Gene3D" id="3.40.50.10490">
    <property type="entry name" value="Glucose-6-phosphate isomerase like protein, domain 1"/>
    <property type="match status" value="1"/>
</dbReference>
<dbReference type="PROSITE" id="PS51464">
    <property type="entry name" value="SIS"/>
    <property type="match status" value="1"/>
</dbReference>
<dbReference type="RefSeq" id="WP_141892763.1">
    <property type="nucleotide sequence ID" value="NZ_BAABLH010000001.1"/>
</dbReference>
<dbReference type="SUPFAM" id="SSF46689">
    <property type="entry name" value="Homeodomain-like"/>
    <property type="match status" value="1"/>
</dbReference>